<feature type="domain" description="Histidine kinase" evidence="11">
    <location>
        <begin position="793"/>
        <end position="1035"/>
    </location>
</feature>
<keyword evidence="10" id="KW-0812">Transmembrane</keyword>
<name>A0A1L9BH49_9BACT</name>
<dbReference type="CDD" id="cd00082">
    <property type="entry name" value="HisKA"/>
    <property type="match status" value="1"/>
</dbReference>
<keyword evidence="8" id="KW-0902">Two-component regulatory system</keyword>
<organism evidence="12 13">
    <name type="scientific">Cystobacter ferrugineus</name>
    <dbReference type="NCBI Taxonomy" id="83449"/>
    <lineage>
        <taxon>Bacteria</taxon>
        <taxon>Pseudomonadati</taxon>
        <taxon>Myxococcota</taxon>
        <taxon>Myxococcia</taxon>
        <taxon>Myxococcales</taxon>
        <taxon>Cystobacterineae</taxon>
        <taxon>Archangiaceae</taxon>
        <taxon>Cystobacter</taxon>
    </lineage>
</organism>
<dbReference type="Gene3D" id="3.30.565.10">
    <property type="entry name" value="Histidine kinase-like ATPase, C-terminal domain"/>
    <property type="match status" value="1"/>
</dbReference>
<dbReference type="InterPro" id="IPR015943">
    <property type="entry name" value="WD40/YVTN_repeat-like_dom_sf"/>
</dbReference>
<evidence type="ECO:0000256" key="2">
    <source>
        <dbReference type="ARBA" id="ARBA00012438"/>
    </source>
</evidence>
<protein>
    <recommendedName>
        <fullName evidence="2">histidine kinase</fullName>
        <ecNumber evidence="2">2.7.13.3</ecNumber>
    </recommendedName>
</protein>
<dbReference type="Gene3D" id="2.130.10.10">
    <property type="entry name" value="YVTN repeat-like/Quinoprotein amine dehydrogenase"/>
    <property type="match status" value="3"/>
</dbReference>
<evidence type="ECO:0000259" key="11">
    <source>
        <dbReference type="PROSITE" id="PS50109"/>
    </source>
</evidence>
<reference evidence="13" key="1">
    <citation type="submission" date="2016-11" db="EMBL/GenBank/DDBJ databases">
        <authorList>
            <person name="Shukria A."/>
            <person name="Stevens D.C."/>
        </authorList>
    </citation>
    <scope>NUCLEOTIDE SEQUENCE [LARGE SCALE GENOMIC DNA]</scope>
    <source>
        <strain evidence="13">Cbfe23</strain>
    </source>
</reference>
<dbReference type="STRING" id="83449.BON30_11945"/>
<dbReference type="SUPFAM" id="SSF55874">
    <property type="entry name" value="ATPase domain of HSP90 chaperone/DNA topoisomerase II/histidine kinase"/>
    <property type="match status" value="1"/>
</dbReference>
<dbReference type="Pfam" id="PF07494">
    <property type="entry name" value="Reg_prop"/>
    <property type="match status" value="2"/>
</dbReference>
<keyword evidence="10" id="KW-1133">Transmembrane helix</keyword>
<dbReference type="SMART" id="SM00387">
    <property type="entry name" value="HATPase_c"/>
    <property type="match status" value="1"/>
</dbReference>
<proteinExistence type="predicted"/>
<keyword evidence="10" id="KW-0472">Membrane</keyword>
<dbReference type="PRINTS" id="PR00344">
    <property type="entry name" value="BCTRLSENSOR"/>
</dbReference>
<evidence type="ECO:0000256" key="9">
    <source>
        <dbReference type="SAM" id="Coils"/>
    </source>
</evidence>
<dbReference type="GO" id="GO:0005524">
    <property type="term" value="F:ATP binding"/>
    <property type="evidence" value="ECO:0007669"/>
    <property type="project" value="UniProtKB-KW"/>
</dbReference>
<reference evidence="12 13" key="2">
    <citation type="submission" date="2016-12" db="EMBL/GenBank/DDBJ databases">
        <title>Draft Genome Sequence of Cystobacter ferrugineus Strain Cbfe23.</title>
        <authorList>
            <person name="Akbar S."/>
            <person name="Dowd S.E."/>
            <person name="Stevens D.C."/>
        </authorList>
    </citation>
    <scope>NUCLEOTIDE SEQUENCE [LARGE SCALE GENOMIC DNA]</scope>
    <source>
        <strain evidence="12 13">Cbfe23</strain>
    </source>
</reference>
<dbReference type="PANTHER" id="PTHR43065:SF10">
    <property type="entry name" value="PEROXIDE STRESS-ACTIVATED HISTIDINE KINASE MAK3"/>
    <property type="match status" value="1"/>
</dbReference>
<keyword evidence="4" id="KW-0808">Transferase</keyword>
<dbReference type="SUPFAM" id="SSF63829">
    <property type="entry name" value="Calcium-dependent phosphotriesterase"/>
    <property type="match status" value="2"/>
</dbReference>
<dbReference type="Pfam" id="PF02518">
    <property type="entry name" value="HATPase_c"/>
    <property type="match status" value="1"/>
</dbReference>
<keyword evidence="7" id="KW-0067">ATP-binding</keyword>
<comment type="catalytic activity">
    <reaction evidence="1">
        <text>ATP + protein L-histidine = ADP + protein N-phospho-L-histidine.</text>
        <dbReference type="EC" id="2.7.13.3"/>
    </reaction>
</comment>
<evidence type="ECO:0000256" key="3">
    <source>
        <dbReference type="ARBA" id="ARBA00022553"/>
    </source>
</evidence>
<sequence length="1041" mass="114235">MPLDRFAVLLVGLFCLLGTPARGAEPPGRLNFRSYGTEAGVDNYDLSWILQDADGFIWVCAADAVYRFDGGRFERFGREAGLPSTSVSDITLDARGHLMLATRAGVVRWEGEHFVDVPMPGVAERVWSLRVDAHQRMWAGTEKGLYWEDQPGHFIPAPGWPGGPALKLLTDDSGAVQVVSELRLVSRDPQGHWSVHEVPGRPTAIHGLVRDGEGRLWLGYEGWLVMQPRPGAPLVDRSSVLHGLPGAGLRLRVGNEGQLLVPHYGGLLEIRGERSTLLRLGLANQSARIKDVLEDRQGTLWAASMGVHRSLGRGLWSVHDTTTGLPANMVWGLARGADGTMWVGTDKGLVRGTAAGWVPVPGLEGYSLKAVSVDRDGVVWAAGNPAGLHRYEPWSGRLRTFGPESNYLFRYTFAMQWMSDGSLWVATPSGFARGVFKDGVPSFTLMLKMNQRVLAMDLALDAAGRLWMPGNGLKVLEDESSKSFGVADGLLDDQLRYILVRRDGRMCVSYVEPLGVSCFSYREGRLTDFSHLDRGHGLHSNVVYQLGEDAAGRLWVGTGAGVHVVGPDGVSEHFGASGGAPGNESTGNSFLADADGTVWVGSANGLGRFDGARYRGPVEPPRVELLSTHLGTRMWSRPPEEGLQTHPKETNLEVHFAVLGDADEESLERQVRLVGMDEWHSVSEMPVRYSVLPPGDYRFEVRARHDQGPWGPVAGFALRVLPPWWASWWGRCLIVLGLGLVVAGVVRWRNLTLRQRNAELERLVEARTSELDRVRAKVAQAEKLSAMGQLLARLSHEINNPLTAIHNNLPPVSEYFAQQAEGLRRLRERLETHPEEAEAVARVWSELELDYVLQDTPDALEAMRFATDRIRSIQEDLRAFLRGERPRLEVGDLNRTVRDTVEFVRRSLPPGIQVEVQCGEVPPLAFHAGQIGQVLLNLLRNALDALGERGEVRVSTAVCEGRAELVVADNGPGIPPELRSRIFEPFFTTKDVGKGSGLGLAICRQIIAENHGGSLELDESTARGACFRVGLPLVQEGREAA</sequence>
<keyword evidence="13" id="KW-1185">Reference proteome</keyword>
<feature type="coiled-coil region" evidence="9">
    <location>
        <begin position="757"/>
        <end position="784"/>
    </location>
</feature>
<evidence type="ECO:0000256" key="8">
    <source>
        <dbReference type="ARBA" id="ARBA00023012"/>
    </source>
</evidence>
<dbReference type="Proteomes" id="UP000182229">
    <property type="component" value="Unassembled WGS sequence"/>
</dbReference>
<evidence type="ECO:0000313" key="12">
    <source>
        <dbReference type="EMBL" id="OJH41555.1"/>
    </source>
</evidence>
<keyword evidence="3" id="KW-0597">Phosphoprotein</keyword>
<dbReference type="InterPro" id="IPR004358">
    <property type="entry name" value="Sig_transdc_His_kin-like_C"/>
</dbReference>
<dbReference type="Gene3D" id="1.10.287.130">
    <property type="match status" value="1"/>
</dbReference>
<dbReference type="Gene3D" id="2.60.40.10">
    <property type="entry name" value="Immunoglobulins"/>
    <property type="match status" value="1"/>
</dbReference>
<keyword evidence="5" id="KW-0547">Nucleotide-binding</keyword>
<feature type="transmembrane region" description="Helical" evidence="10">
    <location>
        <begin position="728"/>
        <end position="746"/>
    </location>
</feature>
<dbReference type="PROSITE" id="PS50109">
    <property type="entry name" value="HIS_KIN"/>
    <property type="match status" value="1"/>
</dbReference>
<evidence type="ECO:0000256" key="1">
    <source>
        <dbReference type="ARBA" id="ARBA00000085"/>
    </source>
</evidence>
<keyword evidence="9" id="KW-0175">Coiled coil</keyword>
<evidence type="ECO:0000256" key="5">
    <source>
        <dbReference type="ARBA" id="ARBA00022741"/>
    </source>
</evidence>
<dbReference type="RefSeq" id="WP_071898221.1">
    <property type="nucleotide sequence ID" value="NZ_MPIN01000002.1"/>
</dbReference>
<dbReference type="InterPro" id="IPR013783">
    <property type="entry name" value="Ig-like_fold"/>
</dbReference>
<evidence type="ECO:0000256" key="7">
    <source>
        <dbReference type="ARBA" id="ARBA00022840"/>
    </source>
</evidence>
<comment type="caution">
    <text evidence="12">The sequence shown here is derived from an EMBL/GenBank/DDBJ whole genome shotgun (WGS) entry which is preliminary data.</text>
</comment>
<dbReference type="GO" id="GO:0000155">
    <property type="term" value="F:phosphorelay sensor kinase activity"/>
    <property type="evidence" value="ECO:0007669"/>
    <property type="project" value="InterPro"/>
</dbReference>
<dbReference type="PANTHER" id="PTHR43065">
    <property type="entry name" value="SENSOR HISTIDINE KINASE"/>
    <property type="match status" value="1"/>
</dbReference>
<dbReference type="InterPro" id="IPR011110">
    <property type="entry name" value="Reg_prop"/>
</dbReference>
<dbReference type="EC" id="2.7.13.3" evidence="2"/>
<dbReference type="AlphaFoldDB" id="A0A1L9BH49"/>
<keyword evidence="6" id="KW-0418">Kinase</keyword>
<evidence type="ECO:0000256" key="10">
    <source>
        <dbReference type="SAM" id="Phobius"/>
    </source>
</evidence>
<evidence type="ECO:0000313" key="13">
    <source>
        <dbReference type="Proteomes" id="UP000182229"/>
    </source>
</evidence>
<dbReference type="InterPro" id="IPR036890">
    <property type="entry name" value="HATPase_C_sf"/>
</dbReference>
<dbReference type="EMBL" id="MPIN01000002">
    <property type="protein sequence ID" value="OJH41555.1"/>
    <property type="molecule type" value="Genomic_DNA"/>
</dbReference>
<dbReference type="InterPro" id="IPR003594">
    <property type="entry name" value="HATPase_dom"/>
</dbReference>
<evidence type="ECO:0000256" key="4">
    <source>
        <dbReference type="ARBA" id="ARBA00022679"/>
    </source>
</evidence>
<dbReference type="InterPro" id="IPR003661">
    <property type="entry name" value="HisK_dim/P_dom"/>
</dbReference>
<accession>A0A1L9BH49</accession>
<evidence type="ECO:0000256" key="6">
    <source>
        <dbReference type="ARBA" id="ARBA00022777"/>
    </source>
</evidence>
<dbReference type="SUPFAM" id="SSF47384">
    <property type="entry name" value="Homodimeric domain of signal transducing histidine kinase"/>
    <property type="match status" value="1"/>
</dbReference>
<dbReference type="OrthoDB" id="5477914at2"/>
<dbReference type="InterPro" id="IPR036097">
    <property type="entry name" value="HisK_dim/P_sf"/>
</dbReference>
<dbReference type="InterPro" id="IPR005467">
    <property type="entry name" value="His_kinase_dom"/>
</dbReference>
<gene>
    <name evidence="12" type="ORF">BON30_11945</name>
</gene>